<dbReference type="AlphaFoldDB" id="A0AA86T9Z0"/>
<dbReference type="Proteomes" id="UP001642409">
    <property type="component" value="Unassembled WGS sequence"/>
</dbReference>
<proteinExistence type="predicted"/>
<comment type="caution">
    <text evidence="1">The sequence shown here is derived from an EMBL/GenBank/DDBJ whole genome shotgun (WGS) entry which is preliminary data.</text>
</comment>
<evidence type="ECO:0000313" key="2">
    <source>
        <dbReference type="EMBL" id="CAL6078510.1"/>
    </source>
</evidence>
<accession>A0AA86T9Z0</accession>
<dbReference type="EMBL" id="CAXDID020000334">
    <property type="protein sequence ID" value="CAL6078510.1"/>
    <property type="molecule type" value="Genomic_DNA"/>
</dbReference>
<name>A0AA86T9Z0_9EUKA</name>
<evidence type="ECO:0000313" key="3">
    <source>
        <dbReference type="Proteomes" id="UP001642409"/>
    </source>
</evidence>
<gene>
    <name evidence="1" type="ORF">HINF_LOCUS136</name>
    <name evidence="2" type="ORF">HINF_LOCUS58939</name>
</gene>
<organism evidence="1">
    <name type="scientific">Hexamita inflata</name>
    <dbReference type="NCBI Taxonomy" id="28002"/>
    <lineage>
        <taxon>Eukaryota</taxon>
        <taxon>Metamonada</taxon>
        <taxon>Diplomonadida</taxon>
        <taxon>Hexamitidae</taxon>
        <taxon>Hexamitinae</taxon>
        <taxon>Hexamita</taxon>
    </lineage>
</organism>
<keyword evidence="3" id="KW-1185">Reference proteome</keyword>
<evidence type="ECO:0000313" key="1">
    <source>
        <dbReference type="EMBL" id="CAI9912491.1"/>
    </source>
</evidence>
<reference evidence="1" key="1">
    <citation type="submission" date="2023-06" db="EMBL/GenBank/DDBJ databases">
        <authorList>
            <person name="Kurt Z."/>
        </authorList>
    </citation>
    <scope>NUCLEOTIDE SEQUENCE</scope>
</reference>
<reference evidence="2 3" key="2">
    <citation type="submission" date="2024-07" db="EMBL/GenBank/DDBJ databases">
        <authorList>
            <person name="Akdeniz Z."/>
        </authorList>
    </citation>
    <scope>NUCLEOTIDE SEQUENCE [LARGE SCALE GENOMIC DNA]</scope>
</reference>
<protein>
    <submittedName>
        <fullName evidence="2">Hypothetical_protein</fullName>
    </submittedName>
</protein>
<sequence length="147" mass="17000">MRVWLTCSDSLNPPILAYILYTLFDSHKLIPLQFELLLRPQAKQPQSVFTNKCVQLILHVAWFRSGSATPTQVISADLELGSYATFVHGQQSKKKLFHQKLDVHATIKISMMYTNSEGFGKRVFQRQAFYNCTIRNCTIEYIFHQNV</sequence>
<dbReference type="EMBL" id="CATOUU010000002">
    <property type="protein sequence ID" value="CAI9912491.1"/>
    <property type="molecule type" value="Genomic_DNA"/>
</dbReference>